<keyword evidence="1" id="KW-0238">DNA-binding</keyword>
<dbReference type="SMART" id="SM00530">
    <property type="entry name" value="HTH_XRE"/>
    <property type="match status" value="1"/>
</dbReference>
<evidence type="ECO:0000313" key="4">
    <source>
        <dbReference type="Proteomes" id="UP000192932"/>
    </source>
</evidence>
<geneLocation type="plasmid" evidence="3 4">
    <name>unnamed5</name>
</geneLocation>
<proteinExistence type="predicted"/>
<organism evidence="3 4">
    <name type="scientific">Bacillus mycoides</name>
    <dbReference type="NCBI Taxonomy" id="1405"/>
    <lineage>
        <taxon>Bacteria</taxon>
        <taxon>Bacillati</taxon>
        <taxon>Bacillota</taxon>
        <taxon>Bacilli</taxon>
        <taxon>Bacillales</taxon>
        <taxon>Bacillaceae</taxon>
        <taxon>Bacillus</taxon>
        <taxon>Bacillus cereus group</taxon>
    </lineage>
</organism>
<protein>
    <submittedName>
        <fullName evidence="3">Transcriptional regulator</fullName>
    </submittedName>
</protein>
<sequence>MNQEVLGKNIRKLRAIKGVNQTEFAKAMSVSVSAVSSWEKGEKKPRLNKISQIASYFNVTEAYLLTHNIRDEDLRNVTEEEPIERLARLLYDRFMSVPDKYKPEVERELIRYADLLKLEANLKNENNTDD</sequence>
<keyword evidence="3" id="KW-0614">Plasmid</keyword>
<evidence type="ECO:0000313" key="3">
    <source>
        <dbReference type="EMBL" id="ARJ25908.1"/>
    </source>
</evidence>
<dbReference type="GO" id="GO:0003677">
    <property type="term" value="F:DNA binding"/>
    <property type="evidence" value="ECO:0007669"/>
    <property type="project" value="UniProtKB-KW"/>
</dbReference>
<evidence type="ECO:0000256" key="1">
    <source>
        <dbReference type="ARBA" id="ARBA00023125"/>
    </source>
</evidence>
<dbReference type="AlphaFoldDB" id="A0A1W6AJ71"/>
<reference evidence="3 4" key="1">
    <citation type="submission" date="2017-04" db="EMBL/GenBank/DDBJ databases">
        <title>The Characteristic of a Fine Plant Growth-Promoting Rhizobacteria Bacillus mycoides Gnyt1 and its Whole Genome Sequencing Analysis.</title>
        <authorList>
            <person name="Li J.H."/>
            <person name="Yao T."/>
        </authorList>
    </citation>
    <scope>NUCLEOTIDE SEQUENCE [LARGE SCALE GENOMIC DNA]</scope>
    <source>
        <strain evidence="3 4">Gnyt1</strain>
        <plasmid evidence="4">Plasmid unnamed5</plasmid>
    </source>
</reference>
<dbReference type="InterPro" id="IPR010982">
    <property type="entry name" value="Lambda_DNA-bd_dom_sf"/>
</dbReference>
<dbReference type="SUPFAM" id="SSF47413">
    <property type="entry name" value="lambda repressor-like DNA-binding domains"/>
    <property type="match status" value="1"/>
</dbReference>
<dbReference type="InterPro" id="IPR001387">
    <property type="entry name" value="Cro/C1-type_HTH"/>
</dbReference>
<dbReference type="Pfam" id="PF01381">
    <property type="entry name" value="HTH_3"/>
    <property type="match status" value="1"/>
</dbReference>
<gene>
    <name evidence="3" type="ORF">B7492_33270</name>
</gene>
<dbReference type="PANTHER" id="PTHR46558:SF11">
    <property type="entry name" value="HTH-TYPE TRANSCRIPTIONAL REGULATOR XRE"/>
    <property type="match status" value="1"/>
</dbReference>
<dbReference type="CDD" id="cd00093">
    <property type="entry name" value="HTH_XRE"/>
    <property type="match status" value="1"/>
</dbReference>
<dbReference type="Gene3D" id="1.10.260.40">
    <property type="entry name" value="lambda repressor-like DNA-binding domains"/>
    <property type="match status" value="1"/>
</dbReference>
<dbReference type="EMBL" id="CP020748">
    <property type="protein sequence ID" value="ARJ25908.1"/>
    <property type="molecule type" value="Genomic_DNA"/>
</dbReference>
<dbReference type="RefSeq" id="WP_085313596.1">
    <property type="nucleotide sequence ID" value="NZ_CP020748.1"/>
</dbReference>
<dbReference type="Proteomes" id="UP000192932">
    <property type="component" value="Plasmid unnamed5"/>
</dbReference>
<accession>A0A1W6AJ71</accession>
<dbReference type="PANTHER" id="PTHR46558">
    <property type="entry name" value="TRACRIPTIONAL REGULATORY PROTEIN-RELATED-RELATED"/>
    <property type="match status" value="1"/>
</dbReference>
<dbReference type="PROSITE" id="PS50943">
    <property type="entry name" value="HTH_CROC1"/>
    <property type="match status" value="1"/>
</dbReference>
<name>A0A1W6AJ71_BACMY</name>
<feature type="domain" description="HTH cro/C1-type" evidence="2">
    <location>
        <begin position="10"/>
        <end position="64"/>
    </location>
</feature>
<evidence type="ECO:0000259" key="2">
    <source>
        <dbReference type="PROSITE" id="PS50943"/>
    </source>
</evidence>